<dbReference type="AlphaFoldDB" id="A0A512T3W8"/>
<evidence type="ECO:0000256" key="1">
    <source>
        <dbReference type="SAM" id="MobiDB-lite"/>
    </source>
</evidence>
<comment type="caution">
    <text evidence="2">The sequence shown here is derived from an EMBL/GenBank/DDBJ whole genome shotgun (WGS) entry which is preliminary data.</text>
</comment>
<dbReference type="EMBL" id="BKBA01000011">
    <property type="protein sequence ID" value="GEQ14902.1"/>
    <property type="molecule type" value="Genomic_DNA"/>
</dbReference>
<evidence type="ECO:0000313" key="2">
    <source>
        <dbReference type="EMBL" id="GEQ14902.1"/>
    </source>
</evidence>
<protein>
    <submittedName>
        <fullName evidence="2">Uncharacterized protein</fullName>
    </submittedName>
</protein>
<feature type="compositionally biased region" description="Low complexity" evidence="1">
    <location>
        <begin position="36"/>
        <end position="53"/>
    </location>
</feature>
<keyword evidence="3" id="KW-1185">Reference proteome</keyword>
<name>A0A512T3W8_9MICO</name>
<sequence>MAPLGSVEDDEVTGTGRVEAPGGDEVEREAHRPVRPAAETPAPEAPAPEATAPDFLPRRDAASGATAPANVPIGQ</sequence>
<gene>
    <name evidence="2" type="ORF">KLO01_29490</name>
</gene>
<evidence type="ECO:0000313" key="3">
    <source>
        <dbReference type="Proteomes" id="UP000321793"/>
    </source>
</evidence>
<dbReference type="Proteomes" id="UP000321793">
    <property type="component" value="Unassembled WGS sequence"/>
</dbReference>
<proteinExistence type="predicted"/>
<accession>A0A512T3W8</accession>
<organism evidence="2 3">
    <name type="scientific">Knoellia locipacati</name>
    <dbReference type="NCBI Taxonomy" id="882824"/>
    <lineage>
        <taxon>Bacteria</taxon>
        <taxon>Bacillati</taxon>
        <taxon>Actinomycetota</taxon>
        <taxon>Actinomycetes</taxon>
        <taxon>Micrococcales</taxon>
        <taxon>Intrasporangiaceae</taxon>
        <taxon>Knoellia</taxon>
    </lineage>
</organism>
<feature type="region of interest" description="Disordered" evidence="1">
    <location>
        <begin position="1"/>
        <end position="75"/>
    </location>
</feature>
<reference evidence="2 3" key="1">
    <citation type="submission" date="2019-07" db="EMBL/GenBank/DDBJ databases">
        <title>Whole genome shotgun sequence of Knoellia locipacati NBRC 109775.</title>
        <authorList>
            <person name="Hosoyama A."/>
            <person name="Uohara A."/>
            <person name="Ohji S."/>
            <person name="Ichikawa N."/>
        </authorList>
    </citation>
    <scope>NUCLEOTIDE SEQUENCE [LARGE SCALE GENOMIC DNA]</scope>
    <source>
        <strain evidence="2 3">NBRC 109775</strain>
    </source>
</reference>